<dbReference type="OrthoDB" id="2498029at2759"/>
<dbReference type="InterPro" id="IPR029058">
    <property type="entry name" value="AB_hydrolase_fold"/>
</dbReference>
<keyword evidence="3" id="KW-1185">Reference proteome</keyword>
<dbReference type="PANTHER" id="PTHR11614">
    <property type="entry name" value="PHOSPHOLIPASE-RELATED"/>
    <property type="match status" value="1"/>
</dbReference>
<dbReference type="InterPro" id="IPR051044">
    <property type="entry name" value="MAG_DAG_Lipase"/>
</dbReference>
<accession>A0A8K1FFG7</accession>
<evidence type="ECO:0000313" key="2">
    <source>
        <dbReference type="EMBL" id="TMW61635.1"/>
    </source>
</evidence>
<evidence type="ECO:0000259" key="1">
    <source>
        <dbReference type="Pfam" id="PF12146"/>
    </source>
</evidence>
<gene>
    <name evidence="2" type="ORF">Poli38472_010698</name>
</gene>
<organism evidence="2 3">
    <name type="scientific">Pythium oligandrum</name>
    <name type="common">Mycoparasitic fungus</name>
    <dbReference type="NCBI Taxonomy" id="41045"/>
    <lineage>
        <taxon>Eukaryota</taxon>
        <taxon>Sar</taxon>
        <taxon>Stramenopiles</taxon>
        <taxon>Oomycota</taxon>
        <taxon>Peronosporomycetes</taxon>
        <taxon>Pythiales</taxon>
        <taxon>Pythiaceae</taxon>
        <taxon>Pythium</taxon>
    </lineage>
</organism>
<comment type="caution">
    <text evidence="2">The sequence shown here is derived from an EMBL/GenBank/DDBJ whole genome shotgun (WGS) entry which is preliminary data.</text>
</comment>
<name>A0A8K1FFG7_PYTOL</name>
<dbReference type="EMBL" id="SPLM01000075">
    <property type="protein sequence ID" value="TMW61635.1"/>
    <property type="molecule type" value="Genomic_DNA"/>
</dbReference>
<dbReference type="Pfam" id="PF12146">
    <property type="entry name" value="Hydrolase_4"/>
    <property type="match status" value="1"/>
</dbReference>
<dbReference type="AlphaFoldDB" id="A0A8K1FFG7"/>
<protein>
    <recommendedName>
        <fullName evidence="1">Serine aminopeptidase S33 domain-containing protein</fullName>
    </recommendedName>
</protein>
<dbReference type="Proteomes" id="UP000794436">
    <property type="component" value="Unassembled WGS sequence"/>
</dbReference>
<dbReference type="SUPFAM" id="SSF53474">
    <property type="entry name" value="alpha/beta-Hydrolases"/>
    <property type="match status" value="1"/>
</dbReference>
<dbReference type="InterPro" id="IPR022742">
    <property type="entry name" value="Hydrolase_4"/>
</dbReference>
<feature type="domain" description="Serine aminopeptidase S33" evidence="1">
    <location>
        <begin position="35"/>
        <end position="290"/>
    </location>
</feature>
<evidence type="ECO:0000313" key="3">
    <source>
        <dbReference type="Proteomes" id="UP000794436"/>
    </source>
</evidence>
<proteinExistence type="predicted"/>
<dbReference type="Gene3D" id="3.40.50.1820">
    <property type="entry name" value="alpha/beta hydrolase"/>
    <property type="match status" value="1"/>
</dbReference>
<sequence length="322" mass="36479">MTDSTSWRVLVGSFHNTRSQSLAYYASFPQANVPLRGVVFFLHGIGEYARRFTHLFDVLGADGFGVIAYDMIGHGRSDDDYPGQRAHAERFQHMVDDTNAFLTFAKETIYPKMLGNAPHPPLIFMAISYGTLVGLHTVLSERHHFAGIMLAAPAVSVEWTCFLKFQYHTMRPLGELAPHSRITPGVNYKCLSRNPEFVADFLADPLVIKLRVTSQMAVETPKAMNRLRADTRPITATSSFCQIPIIFLHGSEDKVTSVPLSEEFFHSIASRDKTYEKLQGLYHCIFNEPEKEQVMNKVVSWLNARFPLTEDKFLTLEDLRTE</sequence>
<reference evidence="2" key="1">
    <citation type="submission" date="2019-03" db="EMBL/GenBank/DDBJ databases">
        <title>Long read genome sequence of the mycoparasitic Pythium oligandrum ATCC 38472 isolated from sugarbeet rhizosphere.</title>
        <authorList>
            <person name="Gaulin E."/>
        </authorList>
    </citation>
    <scope>NUCLEOTIDE SEQUENCE</scope>
    <source>
        <strain evidence="2">ATCC 38472_TT</strain>
    </source>
</reference>